<name>A0A834HBM0_RHOSS</name>
<evidence type="ECO:0000313" key="1">
    <source>
        <dbReference type="EMBL" id="KAF7150197.1"/>
    </source>
</evidence>
<keyword evidence="2" id="KW-1185">Reference proteome</keyword>
<proteinExistence type="predicted"/>
<sequence>MKNTCKGYINQQMSLPAIQSPWHKLIPPSVQFYGDKTWKLGGKCCDVLKSKVSGTRQGGRAAGTSGFNTAMRLSSKEYSPQVGKTEAQI</sequence>
<protein>
    <submittedName>
        <fullName evidence="1">Uncharacterized protein</fullName>
    </submittedName>
</protein>
<organism evidence="1 2">
    <name type="scientific">Rhododendron simsii</name>
    <name type="common">Sims's rhododendron</name>
    <dbReference type="NCBI Taxonomy" id="118357"/>
    <lineage>
        <taxon>Eukaryota</taxon>
        <taxon>Viridiplantae</taxon>
        <taxon>Streptophyta</taxon>
        <taxon>Embryophyta</taxon>
        <taxon>Tracheophyta</taxon>
        <taxon>Spermatophyta</taxon>
        <taxon>Magnoliopsida</taxon>
        <taxon>eudicotyledons</taxon>
        <taxon>Gunneridae</taxon>
        <taxon>Pentapetalae</taxon>
        <taxon>asterids</taxon>
        <taxon>Ericales</taxon>
        <taxon>Ericaceae</taxon>
        <taxon>Ericoideae</taxon>
        <taxon>Rhodoreae</taxon>
        <taxon>Rhododendron</taxon>
    </lineage>
</organism>
<accession>A0A834HBM0</accession>
<reference evidence="1" key="1">
    <citation type="submission" date="2019-11" db="EMBL/GenBank/DDBJ databases">
        <authorList>
            <person name="Liu Y."/>
            <person name="Hou J."/>
            <person name="Li T.-Q."/>
            <person name="Guan C.-H."/>
            <person name="Wu X."/>
            <person name="Wu H.-Z."/>
            <person name="Ling F."/>
            <person name="Zhang R."/>
            <person name="Shi X.-G."/>
            <person name="Ren J.-P."/>
            <person name="Chen E.-F."/>
            <person name="Sun J.-M."/>
        </authorList>
    </citation>
    <scope>NUCLEOTIDE SEQUENCE</scope>
    <source>
        <strain evidence="1">Adult_tree_wgs_1</strain>
        <tissue evidence="1">Leaves</tissue>
    </source>
</reference>
<dbReference type="Proteomes" id="UP000626092">
    <property type="component" value="Unassembled WGS sequence"/>
</dbReference>
<dbReference type="EMBL" id="WJXA01000002">
    <property type="protein sequence ID" value="KAF7150197.1"/>
    <property type="molecule type" value="Genomic_DNA"/>
</dbReference>
<evidence type="ECO:0000313" key="2">
    <source>
        <dbReference type="Proteomes" id="UP000626092"/>
    </source>
</evidence>
<comment type="caution">
    <text evidence="1">The sequence shown here is derived from an EMBL/GenBank/DDBJ whole genome shotgun (WGS) entry which is preliminary data.</text>
</comment>
<gene>
    <name evidence="1" type="ORF">RHSIM_Rhsim02G0025800</name>
</gene>
<dbReference type="AlphaFoldDB" id="A0A834HBM0"/>